<feature type="region of interest" description="Disordered" evidence="1">
    <location>
        <begin position="429"/>
        <end position="456"/>
    </location>
</feature>
<evidence type="ECO:0000313" key="4">
    <source>
        <dbReference type="Proteomes" id="UP000036893"/>
    </source>
</evidence>
<reference evidence="3" key="2">
    <citation type="submission" date="2021-01" db="EMBL/GenBank/DDBJ databases">
        <title>Pan-genome distribution and transcriptional activeness of fungal secondary metabolism genes in Aspergillus section Fumigati.</title>
        <authorList>
            <person name="Takahashi H."/>
            <person name="Umemura M."/>
            <person name="Ninomiya A."/>
            <person name="Kusuya Y."/>
            <person name="Urayama S."/>
            <person name="Shimizu M."/>
            <person name="Watanabe A."/>
            <person name="Kamei K."/>
            <person name="Yaguchi T."/>
            <person name="Hagiwara D."/>
        </authorList>
    </citation>
    <scope>NUCLEOTIDE SEQUENCE</scope>
    <source>
        <strain evidence="3">IFM 46973</strain>
    </source>
</reference>
<feature type="transmembrane region" description="Helical" evidence="2">
    <location>
        <begin position="399"/>
        <end position="419"/>
    </location>
</feature>
<proteinExistence type="predicted"/>
<feature type="region of interest" description="Disordered" evidence="1">
    <location>
        <begin position="171"/>
        <end position="190"/>
    </location>
</feature>
<name>A0A8E0R441_9EURO</name>
<keyword evidence="2" id="KW-0472">Membrane</keyword>
<organism evidence="3 4">
    <name type="scientific">Aspergillus udagawae</name>
    <dbReference type="NCBI Taxonomy" id="91492"/>
    <lineage>
        <taxon>Eukaryota</taxon>
        <taxon>Fungi</taxon>
        <taxon>Dikarya</taxon>
        <taxon>Ascomycota</taxon>
        <taxon>Pezizomycotina</taxon>
        <taxon>Eurotiomycetes</taxon>
        <taxon>Eurotiomycetidae</taxon>
        <taxon>Eurotiales</taxon>
        <taxon>Aspergillaceae</taxon>
        <taxon>Aspergillus</taxon>
        <taxon>Aspergillus subgen. Fumigati</taxon>
    </lineage>
</organism>
<feature type="transmembrane region" description="Helical" evidence="2">
    <location>
        <begin position="368"/>
        <end position="387"/>
    </location>
</feature>
<keyword evidence="2" id="KW-0812">Transmembrane</keyword>
<evidence type="ECO:0000256" key="1">
    <source>
        <dbReference type="SAM" id="MobiDB-lite"/>
    </source>
</evidence>
<dbReference type="AlphaFoldDB" id="A0A8E0R441"/>
<reference evidence="3" key="1">
    <citation type="journal article" date="2015" name="Genome Announc.">
        <title>Draft Genome Sequence of the Pathogenic Filamentous Fungus Aspergillus udagawae Strain IFM 46973T.</title>
        <authorList>
            <person name="Kusuya Y."/>
            <person name="Takahashi-Nakaguchi A."/>
            <person name="Takahashi H."/>
            <person name="Yaguchi T."/>
        </authorList>
    </citation>
    <scope>NUCLEOTIDE SEQUENCE</scope>
    <source>
        <strain evidence="3">IFM 46973</strain>
    </source>
</reference>
<protein>
    <submittedName>
        <fullName evidence="3">Uncharacterized protein</fullName>
    </submittedName>
</protein>
<feature type="compositionally biased region" description="Basic and acidic residues" evidence="1">
    <location>
        <begin position="171"/>
        <end position="185"/>
    </location>
</feature>
<comment type="caution">
    <text evidence="3">The sequence shown here is derived from an EMBL/GenBank/DDBJ whole genome shotgun (WGS) entry which is preliminary data.</text>
</comment>
<sequence>MALSEHAASLLATFSLLTATISYLISPNRQKSFFQGVKSNIWFFSPFLSGAIATNVAILLIGYRILNLAKTHVGLALLVQNGFPPDLGYGFWSCFARRAFLVGATLPLYMMLLASANDRLIQGITTTLIAQTVLAELSTFHCVTSYEVRGGWPHRVLVEGSVFSADHVENEAKASRSEKRNEHRNITPTPALTDNLCDRIRQLSPLAAGSDITSASHFFLLEQTPELTKIFDPSVPAQWMCGHWRCLLYVILHIAVRAIWRSLSLIELVSTTWLLHCELEPVTLQLAGKLLEGNIINGVLSTLYDLCTALFIFIFAYIGSTLLVIHLFFHTPLITDLPNRIHILQRMQQKFQDLAEAAPIIHQVLKALLIHSIPVISSYYGSLALVTRAIALTQEKLSCIIEIIVIPTLYITVYCLAVGSNQALSEPNVAPDSNCQGTQDPDTTVSSSPHSGEKEEMPWAESKFYQTPKELCSAIFRLAIVVPTLTVWIFLYR</sequence>
<dbReference type="EMBL" id="BBXM02000010">
    <property type="protein sequence ID" value="GIC94656.1"/>
    <property type="molecule type" value="Genomic_DNA"/>
</dbReference>
<keyword evidence="2" id="KW-1133">Transmembrane helix</keyword>
<feature type="transmembrane region" description="Helical" evidence="2">
    <location>
        <begin position="474"/>
        <end position="492"/>
    </location>
</feature>
<evidence type="ECO:0000256" key="2">
    <source>
        <dbReference type="SAM" id="Phobius"/>
    </source>
</evidence>
<gene>
    <name evidence="3" type="ORF">Aud_001985</name>
</gene>
<feature type="compositionally biased region" description="Polar residues" evidence="1">
    <location>
        <begin position="429"/>
        <end position="450"/>
    </location>
</feature>
<dbReference type="RefSeq" id="XP_043151922.1">
    <property type="nucleotide sequence ID" value="XM_043295987.1"/>
</dbReference>
<dbReference type="Proteomes" id="UP000036893">
    <property type="component" value="Unassembled WGS sequence"/>
</dbReference>
<evidence type="ECO:0000313" key="3">
    <source>
        <dbReference type="EMBL" id="GIC94656.1"/>
    </source>
</evidence>
<feature type="transmembrane region" description="Helical" evidence="2">
    <location>
        <begin position="47"/>
        <end position="69"/>
    </location>
</feature>
<dbReference type="GeneID" id="66989461"/>
<accession>A0A8E0R441</accession>
<feature type="transmembrane region" description="Helical" evidence="2">
    <location>
        <begin position="306"/>
        <end position="329"/>
    </location>
</feature>
<feature type="transmembrane region" description="Helical" evidence="2">
    <location>
        <begin position="6"/>
        <end position="26"/>
    </location>
</feature>